<comment type="caution">
    <text evidence="1">The sequence shown here is derived from an EMBL/GenBank/DDBJ whole genome shotgun (WGS) entry which is preliminary data.</text>
</comment>
<proteinExistence type="predicted"/>
<name>A0AAV1I166_9CHLO</name>
<organism evidence="1 2">
    <name type="scientific">Coccomyxa viridis</name>
    <dbReference type="NCBI Taxonomy" id="1274662"/>
    <lineage>
        <taxon>Eukaryota</taxon>
        <taxon>Viridiplantae</taxon>
        <taxon>Chlorophyta</taxon>
        <taxon>core chlorophytes</taxon>
        <taxon>Trebouxiophyceae</taxon>
        <taxon>Trebouxiophyceae incertae sedis</taxon>
        <taxon>Coccomyxaceae</taxon>
        <taxon>Coccomyxa</taxon>
    </lineage>
</organism>
<protein>
    <recommendedName>
        <fullName evidence="3">YqaJ viral recombinase domain-containing protein</fullName>
    </recommendedName>
</protein>
<reference evidence="1 2" key="1">
    <citation type="submission" date="2023-10" db="EMBL/GenBank/DDBJ databases">
        <authorList>
            <person name="Maclean D."/>
            <person name="Macfadyen A."/>
        </authorList>
    </citation>
    <scope>NUCLEOTIDE SEQUENCE [LARGE SCALE GENOMIC DNA]</scope>
</reference>
<dbReference type="AlphaFoldDB" id="A0AAV1I166"/>
<evidence type="ECO:0008006" key="3">
    <source>
        <dbReference type="Google" id="ProtNLM"/>
    </source>
</evidence>
<dbReference type="Proteomes" id="UP001314263">
    <property type="component" value="Unassembled WGS sequence"/>
</dbReference>
<evidence type="ECO:0000313" key="2">
    <source>
        <dbReference type="Proteomes" id="UP001314263"/>
    </source>
</evidence>
<evidence type="ECO:0000313" key="1">
    <source>
        <dbReference type="EMBL" id="CAK0766650.1"/>
    </source>
</evidence>
<dbReference type="EMBL" id="CAUYUE010000004">
    <property type="protein sequence ID" value="CAK0766650.1"/>
    <property type="molecule type" value="Genomic_DNA"/>
</dbReference>
<accession>A0AAV1I166</accession>
<gene>
    <name evidence="1" type="ORF">CVIRNUC_003380</name>
</gene>
<keyword evidence="2" id="KW-1185">Reference proteome</keyword>
<sequence>MAPSDPRLDDYLQTCQEPLKSSVKEYVGIASACAKNPRLIDDQIGALPRWIAEQKVPAGQRETLSRLMAGEIRCAYGKHAEDTYTTLLESCPMLPETVWQKSHLKKSCVITFLPSDHEVQIWGTPDMMSQDSSVVVEVKSRIGSRLKHEATGRAVVQTDAYLWTHDAQTAFLAEFVYDATSTDNEMTMLRCGKIIDSCLMKPVGANQIYTTGSTQVTCRTRADADDAFKTLYGPKLLSFCKVYHRFAVDEAWQTAFAEAENKEAWYDRACELLR</sequence>